<dbReference type="GO" id="GO:0016887">
    <property type="term" value="F:ATP hydrolysis activity"/>
    <property type="evidence" value="ECO:0007669"/>
    <property type="project" value="InterPro"/>
</dbReference>
<dbReference type="GO" id="GO:0015697">
    <property type="term" value="P:quaternary ammonium group transport"/>
    <property type="evidence" value="ECO:0007669"/>
    <property type="project" value="UniProtKB-ARBA"/>
</dbReference>
<evidence type="ECO:0000259" key="5">
    <source>
        <dbReference type="PROSITE" id="PS50893"/>
    </source>
</evidence>
<evidence type="ECO:0000256" key="3">
    <source>
        <dbReference type="ARBA" id="ARBA00022741"/>
    </source>
</evidence>
<dbReference type="Pfam" id="PF00005">
    <property type="entry name" value="ABC_tran"/>
    <property type="match status" value="1"/>
</dbReference>
<protein>
    <submittedName>
        <fullName evidence="6">ABC transporter ATP-binding protein</fullName>
    </submittedName>
</protein>
<accession>A0A6B2JTZ7</accession>
<dbReference type="AlphaFoldDB" id="A0A6B2JTZ7"/>
<dbReference type="CDD" id="cd03293">
    <property type="entry name" value="ABC_NrtD_SsuB_transporters"/>
    <property type="match status" value="1"/>
</dbReference>
<dbReference type="Proteomes" id="UP000474757">
    <property type="component" value="Unassembled WGS sequence"/>
</dbReference>
<dbReference type="PANTHER" id="PTHR42788">
    <property type="entry name" value="TAURINE IMPORT ATP-BINDING PROTEIN-RELATED"/>
    <property type="match status" value="1"/>
</dbReference>
<evidence type="ECO:0000256" key="2">
    <source>
        <dbReference type="ARBA" id="ARBA00022448"/>
    </source>
</evidence>
<keyword evidence="7" id="KW-1185">Reference proteome</keyword>
<evidence type="ECO:0000313" key="6">
    <source>
        <dbReference type="EMBL" id="NDV00079.1"/>
    </source>
</evidence>
<dbReference type="SMART" id="SM00382">
    <property type="entry name" value="AAA"/>
    <property type="match status" value="1"/>
</dbReference>
<comment type="similarity">
    <text evidence="1">Belongs to the ABC transporter superfamily.</text>
</comment>
<dbReference type="InterPro" id="IPR017871">
    <property type="entry name" value="ABC_transporter-like_CS"/>
</dbReference>
<evidence type="ECO:0000256" key="4">
    <source>
        <dbReference type="ARBA" id="ARBA00022840"/>
    </source>
</evidence>
<proteinExistence type="inferred from homology"/>
<keyword evidence="3" id="KW-0547">Nucleotide-binding</keyword>
<evidence type="ECO:0000313" key="7">
    <source>
        <dbReference type="Proteomes" id="UP000474757"/>
    </source>
</evidence>
<feature type="domain" description="ABC transporter" evidence="5">
    <location>
        <begin position="2"/>
        <end position="230"/>
    </location>
</feature>
<dbReference type="FunFam" id="3.40.50.300:FF:000425">
    <property type="entry name" value="Probable ABC transporter, ATP-binding subunit"/>
    <property type="match status" value="1"/>
</dbReference>
<sequence length="273" mass="29893">MISLKGVSKSFGDGRVRALEDISFDVAPGEFVSLVGPSGCGKTTLLRLIDGLTEADEGEVLVKGRPPGPSTDIAMVFQSARLLPWRTIAGNIEFVLSLRGLPKAERQTRARSLLGAVGLRDFAEAYPHQLSGGMQQRVGLARALAVEPEVLLMDEPFAALDAMTRETLREELLRLWSRRKMAIVFVTHDIDEAVILSQRVIVLRPRPGRMDTIMPVDLPEPRWEHDPRGQPAFAALRQALWERIHAMARDGAALEELAGALSGMGADGDDQSR</sequence>
<gene>
    <name evidence="6" type="ORF">GZA08_03740</name>
</gene>
<dbReference type="Gene3D" id="3.40.50.300">
    <property type="entry name" value="P-loop containing nucleotide triphosphate hydrolases"/>
    <property type="match status" value="1"/>
</dbReference>
<keyword evidence="4 6" id="KW-0067">ATP-binding</keyword>
<dbReference type="InterPro" id="IPR050166">
    <property type="entry name" value="ABC_transporter_ATP-bind"/>
</dbReference>
<dbReference type="SUPFAM" id="SSF52540">
    <property type="entry name" value="P-loop containing nucleoside triphosphate hydrolases"/>
    <property type="match status" value="1"/>
</dbReference>
<dbReference type="GO" id="GO:0005524">
    <property type="term" value="F:ATP binding"/>
    <property type="evidence" value="ECO:0007669"/>
    <property type="project" value="UniProtKB-KW"/>
</dbReference>
<dbReference type="EMBL" id="JAAGAB010000001">
    <property type="protein sequence ID" value="NDV00079.1"/>
    <property type="molecule type" value="Genomic_DNA"/>
</dbReference>
<dbReference type="InterPro" id="IPR027417">
    <property type="entry name" value="P-loop_NTPase"/>
</dbReference>
<comment type="caution">
    <text evidence="6">The sequence shown here is derived from an EMBL/GenBank/DDBJ whole genome shotgun (WGS) entry which is preliminary data.</text>
</comment>
<reference evidence="6 7" key="1">
    <citation type="submission" date="2020-02" db="EMBL/GenBank/DDBJ databases">
        <title>Pseudoroseicyclus tamarix, sp. nov., isolated from offshore sediment of a Tamarix chinensis forest.</title>
        <authorList>
            <person name="Gai Y."/>
        </authorList>
    </citation>
    <scope>NUCLEOTIDE SEQUENCE [LARGE SCALE GENOMIC DNA]</scope>
    <source>
        <strain evidence="6 7">CLL3-39</strain>
    </source>
</reference>
<organism evidence="6 7">
    <name type="scientific">Pseudoroseicyclus tamaricis</name>
    <dbReference type="NCBI Taxonomy" id="2705421"/>
    <lineage>
        <taxon>Bacteria</taxon>
        <taxon>Pseudomonadati</taxon>
        <taxon>Pseudomonadota</taxon>
        <taxon>Alphaproteobacteria</taxon>
        <taxon>Rhodobacterales</taxon>
        <taxon>Paracoccaceae</taxon>
        <taxon>Pseudoroseicyclus</taxon>
    </lineage>
</organism>
<dbReference type="PANTHER" id="PTHR42788:SF13">
    <property type="entry name" value="ALIPHATIC SULFONATES IMPORT ATP-BINDING PROTEIN SSUB"/>
    <property type="match status" value="1"/>
</dbReference>
<dbReference type="PROSITE" id="PS00211">
    <property type="entry name" value="ABC_TRANSPORTER_1"/>
    <property type="match status" value="1"/>
</dbReference>
<keyword evidence="2" id="KW-0813">Transport</keyword>
<name>A0A6B2JTZ7_9RHOB</name>
<dbReference type="InterPro" id="IPR003593">
    <property type="entry name" value="AAA+_ATPase"/>
</dbReference>
<dbReference type="InterPro" id="IPR003439">
    <property type="entry name" value="ABC_transporter-like_ATP-bd"/>
</dbReference>
<dbReference type="PROSITE" id="PS50893">
    <property type="entry name" value="ABC_TRANSPORTER_2"/>
    <property type="match status" value="1"/>
</dbReference>
<evidence type="ECO:0000256" key="1">
    <source>
        <dbReference type="ARBA" id="ARBA00005417"/>
    </source>
</evidence>